<reference evidence="1 2" key="1">
    <citation type="submission" date="2024-01" db="EMBL/GenBank/DDBJ databases">
        <title>The genomes of 5 underutilized Papilionoideae crops provide insights into root nodulation and disease resistanc.</title>
        <authorList>
            <person name="Yuan L."/>
        </authorList>
    </citation>
    <scope>NUCLEOTIDE SEQUENCE [LARGE SCALE GENOMIC DNA]</scope>
    <source>
        <strain evidence="1">ZHUSHIDOU_FW_LH</strain>
        <tissue evidence="1">Leaf</tissue>
    </source>
</reference>
<keyword evidence="2" id="KW-1185">Reference proteome</keyword>
<dbReference type="Gene3D" id="3.30.830.10">
    <property type="entry name" value="Metalloenzyme, LuxS/M16 peptidase-like"/>
    <property type="match status" value="1"/>
</dbReference>
<dbReference type="AlphaFoldDB" id="A0AAN9E1J4"/>
<proteinExistence type="predicted"/>
<dbReference type="InterPro" id="IPR011249">
    <property type="entry name" value="Metalloenz_LuxS/M16"/>
</dbReference>
<dbReference type="Proteomes" id="UP001372338">
    <property type="component" value="Unassembled WGS sequence"/>
</dbReference>
<name>A0AAN9E1J4_CROPI</name>
<dbReference type="GO" id="GO:0046872">
    <property type="term" value="F:metal ion binding"/>
    <property type="evidence" value="ECO:0007669"/>
    <property type="project" value="InterPro"/>
</dbReference>
<sequence>MIETKLRELTNDELKSNVNALIDMKLEIHKNLKEESTFFWREINNGTLRFDRSYFADQFCAALRQLSLQELTDFSTLFVLIGIIQ</sequence>
<comment type="caution">
    <text evidence="1">The sequence shown here is derived from an EMBL/GenBank/DDBJ whole genome shotgun (WGS) entry which is preliminary data.</text>
</comment>
<dbReference type="EMBL" id="JAYWIO010000008">
    <property type="protein sequence ID" value="KAK7244524.1"/>
    <property type="molecule type" value="Genomic_DNA"/>
</dbReference>
<protein>
    <submittedName>
        <fullName evidence="1">Uncharacterized protein</fullName>
    </submittedName>
</protein>
<gene>
    <name evidence="1" type="ORF">RIF29_39347</name>
</gene>
<evidence type="ECO:0000313" key="1">
    <source>
        <dbReference type="EMBL" id="KAK7244524.1"/>
    </source>
</evidence>
<organism evidence="1 2">
    <name type="scientific">Crotalaria pallida</name>
    <name type="common">Smooth rattlebox</name>
    <name type="synonym">Crotalaria striata</name>
    <dbReference type="NCBI Taxonomy" id="3830"/>
    <lineage>
        <taxon>Eukaryota</taxon>
        <taxon>Viridiplantae</taxon>
        <taxon>Streptophyta</taxon>
        <taxon>Embryophyta</taxon>
        <taxon>Tracheophyta</taxon>
        <taxon>Spermatophyta</taxon>
        <taxon>Magnoliopsida</taxon>
        <taxon>eudicotyledons</taxon>
        <taxon>Gunneridae</taxon>
        <taxon>Pentapetalae</taxon>
        <taxon>rosids</taxon>
        <taxon>fabids</taxon>
        <taxon>Fabales</taxon>
        <taxon>Fabaceae</taxon>
        <taxon>Papilionoideae</taxon>
        <taxon>50 kb inversion clade</taxon>
        <taxon>genistoids sensu lato</taxon>
        <taxon>core genistoids</taxon>
        <taxon>Crotalarieae</taxon>
        <taxon>Crotalaria</taxon>
    </lineage>
</organism>
<accession>A0AAN9E1J4</accession>
<dbReference type="SUPFAM" id="SSF63411">
    <property type="entry name" value="LuxS/MPP-like metallohydrolase"/>
    <property type="match status" value="1"/>
</dbReference>
<evidence type="ECO:0000313" key="2">
    <source>
        <dbReference type="Proteomes" id="UP001372338"/>
    </source>
</evidence>